<proteinExistence type="predicted"/>
<accession>A0A0F9R4Y2</accession>
<evidence type="ECO:0008006" key="2">
    <source>
        <dbReference type="Google" id="ProtNLM"/>
    </source>
</evidence>
<sequence length="131" mass="15338">MLKKIFKKRITELFEKFDKVNILISDKMANFFGLESLGVWKVRGNGVLILTKDDLFFGMWKPKKELVIPIKSILKIINPKSHMHRSAFKPLLKVNFKNESGDYDSAAWYVRHLNEWNEILNGLIEKNETVT</sequence>
<dbReference type="AlphaFoldDB" id="A0A0F9R4Y2"/>
<name>A0A0F9R4Y2_9ZZZZ</name>
<protein>
    <recommendedName>
        <fullName evidence="2">GRAM domain-containing protein</fullName>
    </recommendedName>
</protein>
<dbReference type="EMBL" id="LAZR01003251">
    <property type="protein sequence ID" value="KKN20341.1"/>
    <property type="molecule type" value="Genomic_DNA"/>
</dbReference>
<evidence type="ECO:0000313" key="1">
    <source>
        <dbReference type="EMBL" id="KKN20341.1"/>
    </source>
</evidence>
<organism evidence="1">
    <name type="scientific">marine sediment metagenome</name>
    <dbReference type="NCBI Taxonomy" id="412755"/>
    <lineage>
        <taxon>unclassified sequences</taxon>
        <taxon>metagenomes</taxon>
        <taxon>ecological metagenomes</taxon>
    </lineage>
</organism>
<comment type="caution">
    <text evidence="1">The sequence shown here is derived from an EMBL/GenBank/DDBJ whole genome shotgun (WGS) entry which is preliminary data.</text>
</comment>
<gene>
    <name evidence="1" type="ORF">LCGC14_0936500</name>
</gene>
<reference evidence="1" key="1">
    <citation type="journal article" date="2015" name="Nature">
        <title>Complex archaea that bridge the gap between prokaryotes and eukaryotes.</title>
        <authorList>
            <person name="Spang A."/>
            <person name="Saw J.H."/>
            <person name="Jorgensen S.L."/>
            <person name="Zaremba-Niedzwiedzka K."/>
            <person name="Martijn J."/>
            <person name="Lind A.E."/>
            <person name="van Eijk R."/>
            <person name="Schleper C."/>
            <person name="Guy L."/>
            <person name="Ettema T.J."/>
        </authorList>
    </citation>
    <scope>NUCLEOTIDE SEQUENCE</scope>
</reference>